<keyword evidence="2" id="KW-1185">Reference proteome</keyword>
<sequence>MPSRSLTRLAGGHYIWTFWISNTEEIVSSWYFHSALMVFDETARRPDSPTERAQSSLFPIFG</sequence>
<reference evidence="1 2" key="1">
    <citation type="submission" date="2019-05" db="EMBL/GenBank/DDBJ databases">
        <title>Another draft genome of Portunus trituberculatus and its Hox gene families provides insights of decapod evolution.</title>
        <authorList>
            <person name="Jeong J.-H."/>
            <person name="Song I."/>
            <person name="Kim S."/>
            <person name="Choi T."/>
            <person name="Kim D."/>
            <person name="Ryu S."/>
            <person name="Kim W."/>
        </authorList>
    </citation>
    <scope>NUCLEOTIDE SEQUENCE [LARGE SCALE GENOMIC DNA]</scope>
    <source>
        <tissue evidence="1">Muscle</tissue>
    </source>
</reference>
<evidence type="ECO:0000313" key="2">
    <source>
        <dbReference type="Proteomes" id="UP000324222"/>
    </source>
</evidence>
<name>A0A5B7ILG5_PORTR</name>
<dbReference type="Proteomes" id="UP000324222">
    <property type="component" value="Unassembled WGS sequence"/>
</dbReference>
<dbReference type="EMBL" id="VSRR010060118">
    <property type="protein sequence ID" value="MPC82556.1"/>
    <property type="molecule type" value="Genomic_DNA"/>
</dbReference>
<evidence type="ECO:0000313" key="1">
    <source>
        <dbReference type="EMBL" id="MPC82556.1"/>
    </source>
</evidence>
<proteinExistence type="predicted"/>
<comment type="caution">
    <text evidence="1">The sequence shown here is derived from an EMBL/GenBank/DDBJ whole genome shotgun (WGS) entry which is preliminary data.</text>
</comment>
<gene>
    <name evidence="1" type="ORF">E2C01_077229</name>
</gene>
<organism evidence="1 2">
    <name type="scientific">Portunus trituberculatus</name>
    <name type="common">Swimming crab</name>
    <name type="synonym">Neptunus trituberculatus</name>
    <dbReference type="NCBI Taxonomy" id="210409"/>
    <lineage>
        <taxon>Eukaryota</taxon>
        <taxon>Metazoa</taxon>
        <taxon>Ecdysozoa</taxon>
        <taxon>Arthropoda</taxon>
        <taxon>Crustacea</taxon>
        <taxon>Multicrustacea</taxon>
        <taxon>Malacostraca</taxon>
        <taxon>Eumalacostraca</taxon>
        <taxon>Eucarida</taxon>
        <taxon>Decapoda</taxon>
        <taxon>Pleocyemata</taxon>
        <taxon>Brachyura</taxon>
        <taxon>Eubrachyura</taxon>
        <taxon>Portunoidea</taxon>
        <taxon>Portunidae</taxon>
        <taxon>Portuninae</taxon>
        <taxon>Portunus</taxon>
    </lineage>
</organism>
<dbReference type="AlphaFoldDB" id="A0A5B7ILG5"/>
<accession>A0A5B7ILG5</accession>
<protein>
    <submittedName>
        <fullName evidence="1">Uncharacterized protein</fullName>
    </submittedName>
</protein>